<protein>
    <submittedName>
        <fullName evidence="2">Uncharacterized protein</fullName>
    </submittedName>
</protein>
<organism evidence="2 3">
    <name type="scientific">Macrolepiota fuliginosa MF-IS2</name>
    <dbReference type="NCBI Taxonomy" id="1400762"/>
    <lineage>
        <taxon>Eukaryota</taxon>
        <taxon>Fungi</taxon>
        <taxon>Dikarya</taxon>
        <taxon>Basidiomycota</taxon>
        <taxon>Agaricomycotina</taxon>
        <taxon>Agaricomycetes</taxon>
        <taxon>Agaricomycetidae</taxon>
        <taxon>Agaricales</taxon>
        <taxon>Agaricineae</taxon>
        <taxon>Agaricaceae</taxon>
        <taxon>Macrolepiota</taxon>
    </lineage>
</organism>
<reference evidence="2" key="1">
    <citation type="submission" date="2020-11" db="EMBL/GenBank/DDBJ databases">
        <authorList>
            <consortium name="DOE Joint Genome Institute"/>
            <person name="Ahrendt S."/>
            <person name="Riley R."/>
            <person name="Andreopoulos W."/>
            <person name="Labutti K."/>
            <person name="Pangilinan J."/>
            <person name="Ruiz-Duenas F.J."/>
            <person name="Barrasa J.M."/>
            <person name="Sanchez-Garcia M."/>
            <person name="Camarero S."/>
            <person name="Miyauchi S."/>
            <person name="Serrano A."/>
            <person name="Linde D."/>
            <person name="Babiker R."/>
            <person name="Drula E."/>
            <person name="Ayuso-Fernandez I."/>
            <person name="Pacheco R."/>
            <person name="Padilla G."/>
            <person name="Ferreira P."/>
            <person name="Barriuso J."/>
            <person name="Kellner H."/>
            <person name="Castanera R."/>
            <person name="Alfaro M."/>
            <person name="Ramirez L."/>
            <person name="Pisabarro A.G."/>
            <person name="Kuo A."/>
            <person name="Tritt A."/>
            <person name="Lipzen A."/>
            <person name="He G."/>
            <person name="Yan M."/>
            <person name="Ng V."/>
            <person name="Cullen D."/>
            <person name="Martin F."/>
            <person name="Rosso M.-N."/>
            <person name="Henrissat B."/>
            <person name="Hibbett D."/>
            <person name="Martinez A.T."/>
            <person name="Grigoriev I.V."/>
        </authorList>
    </citation>
    <scope>NUCLEOTIDE SEQUENCE</scope>
    <source>
        <strain evidence="2">MF-IS2</strain>
    </source>
</reference>
<feature type="non-terminal residue" evidence="2">
    <location>
        <position position="192"/>
    </location>
</feature>
<evidence type="ECO:0000313" key="3">
    <source>
        <dbReference type="Proteomes" id="UP000807342"/>
    </source>
</evidence>
<dbReference type="Proteomes" id="UP000807342">
    <property type="component" value="Unassembled WGS sequence"/>
</dbReference>
<evidence type="ECO:0000313" key="2">
    <source>
        <dbReference type="EMBL" id="KAF9447331.1"/>
    </source>
</evidence>
<gene>
    <name evidence="2" type="ORF">P691DRAFT_822102</name>
</gene>
<sequence>MSGLGEASASQRPGTPPKASNQGGPIVGVTPRNVKKNADGHLQHHVRSVVMKEMAGEMHECPLKNFLADYAPFRPSQNSIDAAVQHYTNTGKLVKSNGHPDSVTWTDFQLRPSDKKRNENENQVFAHLQAIIDDLRQLECLEEGVNEPRRPQFHYLSCPNNWMAGEIEGTNFRVDACITSNPDSKTIILADT</sequence>
<keyword evidence="3" id="KW-1185">Reference proteome</keyword>
<proteinExistence type="predicted"/>
<comment type="caution">
    <text evidence="2">The sequence shown here is derived from an EMBL/GenBank/DDBJ whole genome shotgun (WGS) entry which is preliminary data.</text>
</comment>
<feature type="compositionally biased region" description="Polar residues" evidence="1">
    <location>
        <begin position="8"/>
        <end position="23"/>
    </location>
</feature>
<accession>A0A9P5XDK3</accession>
<feature type="region of interest" description="Disordered" evidence="1">
    <location>
        <begin position="1"/>
        <end position="41"/>
    </location>
</feature>
<name>A0A9P5XDK3_9AGAR</name>
<dbReference type="EMBL" id="MU151205">
    <property type="protein sequence ID" value="KAF9447331.1"/>
    <property type="molecule type" value="Genomic_DNA"/>
</dbReference>
<evidence type="ECO:0000256" key="1">
    <source>
        <dbReference type="SAM" id="MobiDB-lite"/>
    </source>
</evidence>
<dbReference type="AlphaFoldDB" id="A0A9P5XDK3"/>
<dbReference type="OrthoDB" id="3260094at2759"/>